<dbReference type="Proteomes" id="UP000289340">
    <property type="component" value="Chromosome 14"/>
</dbReference>
<dbReference type="GO" id="GO:0000149">
    <property type="term" value="F:SNARE binding"/>
    <property type="evidence" value="ECO:0007669"/>
    <property type="project" value="TreeGrafter"/>
</dbReference>
<dbReference type="GO" id="GO:0000323">
    <property type="term" value="C:lytic vacuole"/>
    <property type="evidence" value="ECO:0007669"/>
    <property type="project" value="TreeGrafter"/>
</dbReference>
<feature type="compositionally biased region" description="Polar residues" evidence="2">
    <location>
        <begin position="304"/>
        <end position="317"/>
    </location>
</feature>
<dbReference type="InterPro" id="IPR018791">
    <property type="entry name" value="UV_resistance/autophagy_Atg14"/>
</dbReference>
<keyword evidence="4" id="KW-1185">Reference proteome</keyword>
<protein>
    <submittedName>
        <fullName evidence="3">Uncharacterized protein</fullName>
    </submittedName>
</protein>
<dbReference type="Pfam" id="PF10186">
    <property type="entry name" value="ATG14"/>
    <property type="match status" value="1"/>
</dbReference>
<reference evidence="3 4" key="1">
    <citation type="submission" date="2018-09" db="EMBL/GenBank/DDBJ databases">
        <title>A high-quality reference genome of wild soybean provides a powerful tool to mine soybean genomes.</title>
        <authorList>
            <person name="Xie M."/>
            <person name="Chung C.Y.L."/>
            <person name="Li M.-W."/>
            <person name="Wong F.-L."/>
            <person name="Chan T.-F."/>
            <person name="Lam H.-M."/>
        </authorList>
    </citation>
    <scope>NUCLEOTIDE SEQUENCE [LARGE SCALE GENOMIC DNA]</scope>
    <source>
        <strain evidence="4">cv. W05</strain>
        <tissue evidence="3">Hypocotyl of etiolated seedlings</tissue>
    </source>
</reference>
<sequence>MARKTSNCAICENSNQASICSICVNYRLNEYNTSLKLLKDRRDSLYLKLSEVLVRKGKGDDQANWRVLQHEKLARLKEKLHQSKEQVTQGRAKIETMSADLKLKYGLLESALSTLEKNRVEQLEKFYPNLICTQSLGHVAITSELLHKESVVIKQICKLFPQRRVVIEGERRDGCSGQYDQICNARLPRALDPHSVPSEELSTSLGVVEWQQWRCHGGLAWQKFEKTPPNSGGVAGFVWRPPWQLWRTITGFFAFSLRGRSWADPTQPYPIFCSKAQPSHAAQHRTQPSHATRSNTPYGERSPAATTPHSPRTTQQRRAPAHDPTAATSTGRRPREGDAAPTPHPHERRRTSRHKYMVQLLNLVIHNLAAPALHNSGFARASPSAAVKLCLGDLLVMGSNPETASLHMQGVLALGYGNEILIGMHVLPQGGILAEIIFA</sequence>
<dbReference type="PANTHER" id="PTHR15157">
    <property type="entry name" value="UV RADIATION RESISTANCE-ASSOCIATED GENE PROTEIN"/>
    <property type="match status" value="1"/>
</dbReference>
<feature type="region of interest" description="Disordered" evidence="2">
    <location>
        <begin position="276"/>
        <end position="352"/>
    </location>
</feature>
<dbReference type="EMBL" id="QZWG01000014">
    <property type="protein sequence ID" value="RZB69379.1"/>
    <property type="molecule type" value="Genomic_DNA"/>
</dbReference>
<gene>
    <name evidence="3" type="ORF">D0Y65_038942</name>
</gene>
<evidence type="ECO:0000256" key="1">
    <source>
        <dbReference type="ARBA" id="ARBA00023054"/>
    </source>
</evidence>
<name>A0A445H700_GLYSO</name>
<evidence type="ECO:0000313" key="3">
    <source>
        <dbReference type="EMBL" id="RZB69379.1"/>
    </source>
</evidence>
<evidence type="ECO:0000256" key="2">
    <source>
        <dbReference type="SAM" id="MobiDB-lite"/>
    </source>
</evidence>
<keyword evidence="1" id="KW-0175">Coiled coil</keyword>
<dbReference type="AlphaFoldDB" id="A0A445H700"/>
<evidence type="ECO:0000313" key="4">
    <source>
        <dbReference type="Proteomes" id="UP000289340"/>
    </source>
</evidence>
<organism evidence="3 4">
    <name type="scientific">Glycine soja</name>
    <name type="common">Wild soybean</name>
    <dbReference type="NCBI Taxonomy" id="3848"/>
    <lineage>
        <taxon>Eukaryota</taxon>
        <taxon>Viridiplantae</taxon>
        <taxon>Streptophyta</taxon>
        <taxon>Embryophyta</taxon>
        <taxon>Tracheophyta</taxon>
        <taxon>Spermatophyta</taxon>
        <taxon>Magnoliopsida</taxon>
        <taxon>eudicotyledons</taxon>
        <taxon>Gunneridae</taxon>
        <taxon>Pentapetalae</taxon>
        <taxon>rosids</taxon>
        <taxon>fabids</taxon>
        <taxon>Fabales</taxon>
        <taxon>Fabaceae</taxon>
        <taxon>Papilionoideae</taxon>
        <taxon>50 kb inversion clade</taxon>
        <taxon>NPAAA clade</taxon>
        <taxon>indigoferoid/millettioid clade</taxon>
        <taxon>Phaseoleae</taxon>
        <taxon>Glycine</taxon>
        <taxon>Glycine subgen. Soja</taxon>
    </lineage>
</organism>
<feature type="compositionally biased region" description="Polar residues" evidence="2">
    <location>
        <begin position="284"/>
        <end position="297"/>
    </location>
</feature>
<dbReference type="PANTHER" id="PTHR15157:SF5">
    <property type="entry name" value="UV RADIATION RESISTANCE-ASSOCIATED GENE PROTEIN"/>
    <property type="match status" value="1"/>
</dbReference>
<proteinExistence type="predicted"/>
<dbReference type="GO" id="GO:0032991">
    <property type="term" value="C:protein-containing complex"/>
    <property type="evidence" value="ECO:0007669"/>
    <property type="project" value="UniProtKB-ARBA"/>
</dbReference>
<accession>A0A445H700</accession>
<dbReference type="GO" id="GO:0005768">
    <property type="term" value="C:endosome"/>
    <property type="evidence" value="ECO:0007669"/>
    <property type="project" value="TreeGrafter"/>
</dbReference>
<dbReference type="GO" id="GO:0035493">
    <property type="term" value="P:SNARE complex assembly"/>
    <property type="evidence" value="ECO:0007669"/>
    <property type="project" value="TreeGrafter"/>
</dbReference>
<comment type="caution">
    <text evidence="3">The sequence shown here is derived from an EMBL/GenBank/DDBJ whole genome shotgun (WGS) entry which is preliminary data.</text>
</comment>